<dbReference type="PANTHER" id="PTHR47966:SF6">
    <property type="entry name" value="PEPTIDASE A1 DOMAIN-CONTAINING PROTEIN"/>
    <property type="match status" value="1"/>
</dbReference>
<dbReference type="InterPro" id="IPR033121">
    <property type="entry name" value="PEPTIDASE_A1"/>
</dbReference>
<dbReference type="PROSITE" id="PS51767">
    <property type="entry name" value="PEPTIDASE_A1"/>
    <property type="match status" value="1"/>
</dbReference>
<organism evidence="3 4">
    <name type="scientific">Meripilus lineatus</name>
    <dbReference type="NCBI Taxonomy" id="2056292"/>
    <lineage>
        <taxon>Eukaryota</taxon>
        <taxon>Fungi</taxon>
        <taxon>Dikarya</taxon>
        <taxon>Basidiomycota</taxon>
        <taxon>Agaricomycotina</taxon>
        <taxon>Agaricomycetes</taxon>
        <taxon>Polyporales</taxon>
        <taxon>Meripilaceae</taxon>
        <taxon>Meripilus</taxon>
    </lineage>
</organism>
<evidence type="ECO:0000313" key="3">
    <source>
        <dbReference type="EMBL" id="KAJ3481626.1"/>
    </source>
</evidence>
<dbReference type="PANTHER" id="PTHR47966">
    <property type="entry name" value="BETA-SITE APP-CLEAVING ENZYME, ISOFORM A-RELATED"/>
    <property type="match status" value="1"/>
</dbReference>
<dbReference type="GO" id="GO:0006508">
    <property type="term" value="P:proteolysis"/>
    <property type="evidence" value="ECO:0007669"/>
    <property type="project" value="InterPro"/>
</dbReference>
<dbReference type="EMBL" id="JANAWD010000312">
    <property type="protein sequence ID" value="KAJ3481626.1"/>
    <property type="molecule type" value="Genomic_DNA"/>
</dbReference>
<dbReference type="AlphaFoldDB" id="A0AAD5UZ14"/>
<dbReference type="GO" id="GO:0004190">
    <property type="term" value="F:aspartic-type endopeptidase activity"/>
    <property type="evidence" value="ECO:0007669"/>
    <property type="project" value="InterPro"/>
</dbReference>
<dbReference type="Pfam" id="PF00026">
    <property type="entry name" value="Asp"/>
    <property type="match status" value="1"/>
</dbReference>
<sequence length="372" mass="40663">MQPDTDFPVDSNVQASGSWARDTISLGGILENKASDFVLINWMTTNPTARGRRLYRDRRLGLVQGPLGSSNYTHLFAGLYNSGELMDPVIGMRLDPVNPRLTVGAIDPEDYEGILNWVEIEPENKEYTNYHVFKFDGFQGRNGSLAPYTDSPMLAAVNSMYIDIATPNNFTYTTSSDFVGPVYNNTIDVDPLSGLLSVPCSPSSSFPGQDVPYAYIYMSIVINGVSYEIDSQDLVRPSLLAKPGWCLLGITTKSLVPREPQTVLGLPFLRSVYMAYRFPTDSCPGYFGFAFPRGANRTREQIAQRPTSTPALSSQCLAFATPTSTPSPLGDPPAVRSDGKQYSVYGNDSLQVQLIGAEQLVKGVWNVTSGGV</sequence>
<keyword evidence="4" id="KW-1185">Reference proteome</keyword>
<dbReference type="InterPro" id="IPR001461">
    <property type="entry name" value="Aspartic_peptidase_A1"/>
</dbReference>
<dbReference type="SUPFAM" id="SSF50630">
    <property type="entry name" value="Acid proteases"/>
    <property type="match status" value="1"/>
</dbReference>
<evidence type="ECO:0000256" key="1">
    <source>
        <dbReference type="ARBA" id="ARBA00007447"/>
    </source>
</evidence>
<dbReference type="Proteomes" id="UP001212997">
    <property type="component" value="Unassembled WGS sequence"/>
</dbReference>
<gene>
    <name evidence="3" type="ORF">NLI96_g7533</name>
</gene>
<feature type="domain" description="Peptidase A1" evidence="2">
    <location>
        <begin position="1"/>
        <end position="290"/>
    </location>
</feature>
<comment type="similarity">
    <text evidence="1">Belongs to the peptidase A1 family.</text>
</comment>
<evidence type="ECO:0000313" key="4">
    <source>
        <dbReference type="Proteomes" id="UP001212997"/>
    </source>
</evidence>
<dbReference type="Gene3D" id="2.40.70.10">
    <property type="entry name" value="Acid Proteases"/>
    <property type="match status" value="1"/>
</dbReference>
<evidence type="ECO:0000259" key="2">
    <source>
        <dbReference type="PROSITE" id="PS51767"/>
    </source>
</evidence>
<dbReference type="InterPro" id="IPR021109">
    <property type="entry name" value="Peptidase_aspartic_dom_sf"/>
</dbReference>
<reference evidence="3" key="1">
    <citation type="submission" date="2022-07" db="EMBL/GenBank/DDBJ databases">
        <title>Genome Sequence of Physisporinus lineatus.</title>
        <authorList>
            <person name="Buettner E."/>
        </authorList>
    </citation>
    <scope>NUCLEOTIDE SEQUENCE</scope>
    <source>
        <strain evidence="3">VT162</strain>
    </source>
</reference>
<protein>
    <recommendedName>
        <fullName evidence="2">Peptidase A1 domain-containing protein</fullName>
    </recommendedName>
</protein>
<accession>A0AAD5UZ14</accession>
<name>A0AAD5UZ14_9APHY</name>
<proteinExistence type="inferred from homology"/>
<comment type="caution">
    <text evidence="3">The sequence shown here is derived from an EMBL/GenBank/DDBJ whole genome shotgun (WGS) entry which is preliminary data.</text>
</comment>